<sequence length="217" mass="25063">MKDLGVLKYFLGIEVAHSNAGIFLSQRKYALDILIETVHTLAQFFSNPQVAHWDAAIRVLRYIKVIRRHVPSLVDHYPGIFILLGQCPVSWKTKKQPTIARSSAEAEYRVMAVTTCELKWLKFLLRSFGVLHPQPIWLFCDSQFALHIVKNPIFHERTKHIEVDCHFIRNELQDHNISPTYVPTSHQLADILTKALGRQQFIFLLCKLDICDLHAPN</sequence>
<dbReference type="CDD" id="cd09272">
    <property type="entry name" value="RNase_HI_RT_Ty1"/>
    <property type="match status" value="1"/>
</dbReference>
<comment type="caution">
    <text evidence="1">The sequence shown here is derived from an EMBL/GenBank/DDBJ whole genome shotgun (WGS) entry which is preliminary data.</text>
</comment>
<keyword evidence="2" id="KW-1185">Reference proteome</keyword>
<dbReference type="PANTHER" id="PTHR11439">
    <property type="entry name" value="GAG-POL-RELATED RETROTRANSPOSON"/>
    <property type="match status" value="1"/>
</dbReference>
<dbReference type="Proteomes" id="UP001454036">
    <property type="component" value="Unassembled WGS sequence"/>
</dbReference>
<dbReference type="InterPro" id="IPR043502">
    <property type="entry name" value="DNA/RNA_pol_sf"/>
</dbReference>
<proteinExistence type="predicted"/>
<protein>
    <recommendedName>
        <fullName evidence="3">Retrovirus-related Pol polyprotein from transposon RE2</fullName>
    </recommendedName>
</protein>
<accession>A0AAV3PMC6</accession>
<dbReference type="PANTHER" id="PTHR11439:SF498">
    <property type="entry name" value="DNAK FAMILY PROTEIN"/>
    <property type="match status" value="1"/>
</dbReference>
<name>A0AAV3PMC6_LITER</name>
<reference evidence="1 2" key="1">
    <citation type="submission" date="2024-01" db="EMBL/GenBank/DDBJ databases">
        <title>The complete chloroplast genome sequence of Lithospermum erythrorhizon: insights into the phylogenetic relationship among Boraginaceae species and the maternal lineages of purple gromwells.</title>
        <authorList>
            <person name="Okada T."/>
            <person name="Watanabe K."/>
        </authorList>
    </citation>
    <scope>NUCLEOTIDE SEQUENCE [LARGE SCALE GENOMIC DNA]</scope>
</reference>
<evidence type="ECO:0000313" key="2">
    <source>
        <dbReference type="Proteomes" id="UP001454036"/>
    </source>
</evidence>
<dbReference type="AlphaFoldDB" id="A0AAV3PMC6"/>
<gene>
    <name evidence="1" type="ORF">LIER_37474</name>
</gene>
<dbReference type="SUPFAM" id="SSF56672">
    <property type="entry name" value="DNA/RNA polymerases"/>
    <property type="match status" value="1"/>
</dbReference>
<evidence type="ECO:0008006" key="3">
    <source>
        <dbReference type="Google" id="ProtNLM"/>
    </source>
</evidence>
<organism evidence="1 2">
    <name type="scientific">Lithospermum erythrorhizon</name>
    <name type="common">Purple gromwell</name>
    <name type="synonym">Lithospermum officinale var. erythrorhizon</name>
    <dbReference type="NCBI Taxonomy" id="34254"/>
    <lineage>
        <taxon>Eukaryota</taxon>
        <taxon>Viridiplantae</taxon>
        <taxon>Streptophyta</taxon>
        <taxon>Embryophyta</taxon>
        <taxon>Tracheophyta</taxon>
        <taxon>Spermatophyta</taxon>
        <taxon>Magnoliopsida</taxon>
        <taxon>eudicotyledons</taxon>
        <taxon>Gunneridae</taxon>
        <taxon>Pentapetalae</taxon>
        <taxon>asterids</taxon>
        <taxon>lamiids</taxon>
        <taxon>Boraginales</taxon>
        <taxon>Boraginaceae</taxon>
        <taxon>Boraginoideae</taxon>
        <taxon>Lithospermeae</taxon>
        <taxon>Lithospermum</taxon>
    </lineage>
</organism>
<dbReference type="EMBL" id="BAABME010018041">
    <property type="protein sequence ID" value="GAA0152356.1"/>
    <property type="molecule type" value="Genomic_DNA"/>
</dbReference>
<evidence type="ECO:0000313" key="1">
    <source>
        <dbReference type="EMBL" id="GAA0152356.1"/>
    </source>
</evidence>